<feature type="transmembrane region" description="Helical" evidence="4">
    <location>
        <begin position="588"/>
        <end position="610"/>
    </location>
</feature>
<evidence type="ECO:0000256" key="5">
    <source>
        <dbReference type="SAM" id="SignalP"/>
    </source>
</evidence>
<dbReference type="Pfam" id="PF13855">
    <property type="entry name" value="LRR_8"/>
    <property type="match status" value="1"/>
</dbReference>
<feature type="coiled-coil region" evidence="3">
    <location>
        <begin position="67"/>
        <end position="104"/>
    </location>
</feature>
<feature type="chain" id="PRO_5039923195" evidence="5">
    <location>
        <begin position="30"/>
        <end position="1181"/>
    </location>
</feature>
<organism evidence="7 8">
    <name type="scientific">Nitzschia inconspicua</name>
    <dbReference type="NCBI Taxonomy" id="303405"/>
    <lineage>
        <taxon>Eukaryota</taxon>
        <taxon>Sar</taxon>
        <taxon>Stramenopiles</taxon>
        <taxon>Ochrophyta</taxon>
        <taxon>Bacillariophyta</taxon>
        <taxon>Bacillariophyceae</taxon>
        <taxon>Bacillariophycidae</taxon>
        <taxon>Bacillariales</taxon>
        <taxon>Bacillariaceae</taxon>
        <taxon>Nitzschia</taxon>
    </lineage>
</organism>
<reference evidence="7" key="2">
    <citation type="submission" date="2021-04" db="EMBL/GenBank/DDBJ databases">
        <authorList>
            <person name="Podell S."/>
        </authorList>
    </citation>
    <scope>NUCLEOTIDE SEQUENCE</scope>
    <source>
        <strain evidence="7">Hildebrandi</strain>
    </source>
</reference>
<dbReference type="PROSITE" id="PS51469">
    <property type="entry name" value="SUN"/>
    <property type="match status" value="1"/>
</dbReference>
<dbReference type="AlphaFoldDB" id="A0A9K3PGE4"/>
<dbReference type="Proteomes" id="UP000693970">
    <property type="component" value="Unassembled WGS sequence"/>
</dbReference>
<proteinExistence type="predicted"/>
<name>A0A9K3PGE4_9STRA</name>
<accession>A0A9K3PGE4</accession>
<dbReference type="SMART" id="SM00369">
    <property type="entry name" value="LRR_TYP"/>
    <property type="match status" value="7"/>
</dbReference>
<sequence>MRKNNGSHLRPVRWPMWILLLTLLLTVSGTTTSTAAVSSLLSEESIQGTLDHIQGALQRQQDAVINLEGFSRDMRELETGVQRLEALQIQLQVQQAQVVQQANARIVQRLLEQLQEIYDKETRLRRLLKDSAAPPNAVVVEDNDDEDSDIQQKQQKLQEAVQDSIVTVAMLQERLDITAIVRNSETQLHEWIIHLIKEELQNYKNNILESLPSINTFVGQTGTNDAATTAGAAAVCPTAAEIIQRVQQALTIYANDGIGKVDHLQLPPGSKVVHSLTSETYVPPPAVRQTLGSTWWRTYIPEDWERLLPEGWQDWNVAVPSYLSHSMTFFGGHSDVAPPEAVLQKNTLPGSCWPMAGQNGQVTLKLPYPVVVEQISIDHASVDILPNGSENSAPKVVKVIGYPPCNENSGDDCRSMGFERNDPIEIAQFAYNIEEGSKVQTFDSHYGQAMKELTATTTDQGASMPVKGEDHLSSCSSATVASCTVPPKQSVAGVTFKVFENWGNPEFTCLYRVRIHGMQQQQQRQQPHLYTDRPTMECFDVDVDVNDDAEMEEIAVHDQLPTVEEIKAKVVLDSTNAAARRQRNQRQFLVFLSLALLCAISLIGIIWIGIKRQRTYASRVAVTQTVRISHLDVLSDSSSPQSRALSWMTHQDPLRLPLPKKKSDPFVQRYIVATLVFAVVPSHRLTEFKSKFSILSAQHECLWNSQWKRAGEEDPVEVTRLGIICEDNDGQKVESEEQEGMREQGHDNDEVQAVTAIIWPSLEMQGELPPELESLKSLKYFNMDNNQIVGNIPVLPRLRHLSLAYNALTGYLPQHIFSEMTRLETLNLAENALQGSLPKNFAALTNLKVLALKGNQLTAGLEQIYQLSSLEELYMSYNSLNEQLSNGSFQDLKNLKVLDMKNNRLAGPLPDALWALSRLEVVDFHQNALDGHINDAIIPNHPLKFLDVSTNILGGGLPPSVSNLRHLTHLDVSYNRFEVTLPNYLANMTKIQTLILTENDMFGPNPLPQWLRGMTDLKHLSFRLTSRTGTIPTWFGELTKLELLDLDWNHISGTIPSELGRLDRLKYLMLNRNLMNGKIPVQVSSLPNLNALMVDNNGFTGELDACHVSFMIADCGDPDKGCPDCDSDTQRIACPCCTTCCYDYDERCNMQDHVIEFEDEFRGAYGQYSFDAEKVEYELSA</sequence>
<dbReference type="Pfam" id="PF07738">
    <property type="entry name" value="Sad1_UNC"/>
    <property type="match status" value="2"/>
</dbReference>
<feature type="signal peptide" evidence="5">
    <location>
        <begin position="1"/>
        <end position="29"/>
    </location>
</feature>
<dbReference type="FunFam" id="3.80.10.10:FF:000041">
    <property type="entry name" value="LRR receptor-like serine/threonine-protein kinase ERECTA"/>
    <property type="match status" value="1"/>
</dbReference>
<keyword evidence="4" id="KW-1133">Transmembrane helix</keyword>
<evidence type="ECO:0000313" key="8">
    <source>
        <dbReference type="Proteomes" id="UP000693970"/>
    </source>
</evidence>
<evidence type="ECO:0000259" key="6">
    <source>
        <dbReference type="PROSITE" id="PS51469"/>
    </source>
</evidence>
<protein>
    <submittedName>
        <fullName evidence="7">Two component regulator</fullName>
    </submittedName>
</protein>
<dbReference type="PANTHER" id="PTHR48054">
    <property type="entry name" value="RECEPTOR KINASE-LIKE PROTEIN XA21"/>
    <property type="match status" value="1"/>
</dbReference>
<feature type="domain" description="SUN" evidence="6">
    <location>
        <begin position="269"/>
        <end position="520"/>
    </location>
</feature>
<dbReference type="PANTHER" id="PTHR48054:SF94">
    <property type="entry name" value="LEUCINE-RICH REPEAT RECEPTOR-LIKE PROTEIN FASCIATED EAR2"/>
    <property type="match status" value="1"/>
</dbReference>
<dbReference type="InterPro" id="IPR052592">
    <property type="entry name" value="LRR-RLK"/>
</dbReference>
<evidence type="ECO:0000256" key="3">
    <source>
        <dbReference type="SAM" id="Coils"/>
    </source>
</evidence>
<dbReference type="InterPro" id="IPR012919">
    <property type="entry name" value="SUN_dom"/>
</dbReference>
<reference evidence="7" key="1">
    <citation type="journal article" date="2021" name="Sci. Rep.">
        <title>Diploid genomic architecture of Nitzschia inconspicua, an elite biomass production diatom.</title>
        <authorList>
            <person name="Oliver A."/>
            <person name="Podell S."/>
            <person name="Pinowska A."/>
            <person name="Traller J.C."/>
            <person name="Smith S.R."/>
            <person name="McClure R."/>
            <person name="Beliaev A."/>
            <person name="Bohutskyi P."/>
            <person name="Hill E.A."/>
            <person name="Rabines A."/>
            <person name="Zheng H."/>
            <person name="Allen L.Z."/>
            <person name="Kuo A."/>
            <person name="Grigoriev I.V."/>
            <person name="Allen A.E."/>
            <person name="Hazlebeck D."/>
            <person name="Allen E.E."/>
        </authorList>
    </citation>
    <scope>NUCLEOTIDE SEQUENCE</scope>
    <source>
        <strain evidence="7">Hildebrandi</strain>
    </source>
</reference>
<keyword evidence="2" id="KW-0677">Repeat</keyword>
<keyword evidence="8" id="KW-1185">Reference proteome</keyword>
<evidence type="ECO:0000256" key="1">
    <source>
        <dbReference type="ARBA" id="ARBA00022614"/>
    </source>
</evidence>
<keyword evidence="3" id="KW-0175">Coiled coil</keyword>
<keyword evidence="4" id="KW-0472">Membrane</keyword>
<gene>
    <name evidence="7" type="ORF">IV203_021972</name>
</gene>
<keyword evidence="4" id="KW-0812">Transmembrane</keyword>
<dbReference type="EMBL" id="JAGRRH010000023">
    <property type="protein sequence ID" value="KAG7343964.1"/>
    <property type="molecule type" value="Genomic_DNA"/>
</dbReference>
<keyword evidence="1" id="KW-0433">Leucine-rich repeat</keyword>
<evidence type="ECO:0000256" key="2">
    <source>
        <dbReference type="ARBA" id="ARBA00022737"/>
    </source>
</evidence>
<evidence type="ECO:0000313" key="7">
    <source>
        <dbReference type="EMBL" id="KAG7343964.1"/>
    </source>
</evidence>
<dbReference type="OrthoDB" id="342281at2759"/>
<comment type="caution">
    <text evidence="7">The sequence shown here is derived from an EMBL/GenBank/DDBJ whole genome shotgun (WGS) entry which is preliminary data.</text>
</comment>
<dbReference type="InterPro" id="IPR003591">
    <property type="entry name" value="Leu-rich_rpt_typical-subtyp"/>
</dbReference>
<dbReference type="Pfam" id="PF00560">
    <property type="entry name" value="LRR_1"/>
    <property type="match status" value="3"/>
</dbReference>
<keyword evidence="5" id="KW-0732">Signal</keyword>
<evidence type="ECO:0000256" key="4">
    <source>
        <dbReference type="SAM" id="Phobius"/>
    </source>
</evidence>
<dbReference type="InterPro" id="IPR001611">
    <property type="entry name" value="Leu-rich_rpt"/>
</dbReference>